<dbReference type="InterPro" id="IPR036259">
    <property type="entry name" value="MFS_trans_sf"/>
</dbReference>
<keyword evidence="6 7" id="KW-0472">Membrane</keyword>
<feature type="transmembrane region" description="Helical" evidence="7">
    <location>
        <begin position="124"/>
        <end position="146"/>
    </location>
</feature>
<evidence type="ECO:0000313" key="9">
    <source>
        <dbReference type="EMBL" id="KDP40153.1"/>
    </source>
</evidence>
<keyword evidence="3" id="KW-0813">Transport</keyword>
<feature type="transmembrane region" description="Helical" evidence="7">
    <location>
        <begin position="51"/>
        <end position="72"/>
    </location>
</feature>
<organism evidence="9 10">
    <name type="scientific">Jatropha curcas</name>
    <name type="common">Barbados nut</name>
    <dbReference type="NCBI Taxonomy" id="180498"/>
    <lineage>
        <taxon>Eukaryota</taxon>
        <taxon>Viridiplantae</taxon>
        <taxon>Streptophyta</taxon>
        <taxon>Embryophyta</taxon>
        <taxon>Tracheophyta</taxon>
        <taxon>Spermatophyta</taxon>
        <taxon>Magnoliopsida</taxon>
        <taxon>eudicotyledons</taxon>
        <taxon>Gunneridae</taxon>
        <taxon>Pentapetalae</taxon>
        <taxon>rosids</taxon>
        <taxon>fabids</taxon>
        <taxon>Malpighiales</taxon>
        <taxon>Euphorbiaceae</taxon>
        <taxon>Crotonoideae</taxon>
        <taxon>Jatropheae</taxon>
        <taxon>Jatropha</taxon>
    </lineage>
</organism>
<feature type="transmembrane region" description="Helical" evidence="7">
    <location>
        <begin position="84"/>
        <end position="103"/>
    </location>
</feature>
<evidence type="ECO:0000256" key="4">
    <source>
        <dbReference type="ARBA" id="ARBA00022692"/>
    </source>
</evidence>
<feature type="transmembrane region" description="Helical" evidence="7">
    <location>
        <begin position="152"/>
        <end position="172"/>
    </location>
</feature>
<evidence type="ECO:0000256" key="2">
    <source>
        <dbReference type="ARBA" id="ARBA00010992"/>
    </source>
</evidence>
<comment type="subcellular location">
    <subcellularLocation>
        <location evidence="1">Membrane</location>
        <topology evidence="1">Multi-pass membrane protein</topology>
    </subcellularLocation>
</comment>
<keyword evidence="5 7" id="KW-1133">Transmembrane helix</keyword>
<dbReference type="OrthoDB" id="5296287at2759"/>
<feature type="domain" description="Major facilitator superfamily (MFS) profile" evidence="8">
    <location>
        <begin position="1"/>
        <end position="176"/>
    </location>
</feature>
<protein>
    <recommendedName>
        <fullName evidence="8">Major facilitator superfamily (MFS) profile domain-containing protein</fullName>
    </recommendedName>
</protein>
<dbReference type="Pfam" id="PF00083">
    <property type="entry name" value="Sugar_tr"/>
    <property type="match status" value="2"/>
</dbReference>
<dbReference type="Gene3D" id="1.20.1250.20">
    <property type="entry name" value="MFS general substrate transporter like domains"/>
    <property type="match status" value="2"/>
</dbReference>
<evidence type="ECO:0000256" key="3">
    <source>
        <dbReference type="ARBA" id="ARBA00022448"/>
    </source>
</evidence>
<dbReference type="AlphaFoldDB" id="A0A067KYW3"/>
<dbReference type="EMBL" id="KK914334">
    <property type="protein sequence ID" value="KDP40153.1"/>
    <property type="molecule type" value="Genomic_DNA"/>
</dbReference>
<evidence type="ECO:0000259" key="8">
    <source>
        <dbReference type="PROSITE" id="PS50850"/>
    </source>
</evidence>
<evidence type="ECO:0000256" key="5">
    <source>
        <dbReference type="ARBA" id="ARBA00022989"/>
    </source>
</evidence>
<evidence type="ECO:0000313" key="10">
    <source>
        <dbReference type="Proteomes" id="UP000027138"/>
    </source>
</evidence>
<reference evidence="9 10" key="1">
    <citation type="journal article" date="2014" name="PLoS ONE">
        <title>Global Analysis of Gene Expression Profiles in Physic Nut (Jatropha curcas L.) Seedlings Exposed to Salt Stress.</title>
        <authorList>
            <person name="Zhang L."/>
            <person name="Zhang C."/>
            <person name="Wu P."/>
            <person name="Chen Y."/>
            <person name="Li M."/>
            <person name="Jiang H."/>
            <person name="Wu G."/>
        </authorList>
    </citation>
    <scope>NUCLEOTIDE SEQUENCE [LARGE SCALE GENOMIC DNA]</scope>
    <source>
        <strain evidence="10">cv. GZQX0401</strain>
        <tissue evidence="9">Young leaves</tissue>
    </source>
</reference>
<evidence type="ECO:0000256" key="7">
    <source>
        <dbReference type="SAM" id="Phobius"/>
    </source>
</evidence>
<evidence type="ECO:0000256" key="1">
    <source>
        <dbReference type="ARBA" id="ARBA00004141"/>
    </source>
</evidence>
<sequence length="199" mass="22676">MLILGRVLLGFGVGFGNKAVPLFLSEIVPVQHRGAHSCPIYAVDKIRRRKLLLQACFQIFICQVVIGFILLLKLSETGSISRPLAAVIVVLVCLYVMAFAWLCRSLGWLIPSETLPLETRIEGFAFAVSTNMLCTFIIAQAFLSMLCQMRAAIFFFFAGWIIIMCLFVWKLLPETKNVPIYLMVEQIWKKHPVWRKFMD</sequence>
<gene>
    <name evidence="9" type="ORF">JCGZ_02151</name>
</gene>
<dbReference type="InterPro" id="IPR005828">
    <property type="entry name" value="MFS_sugar_transport-like"/>
</dbReference>
<dbReference type="GO" id="GO:0016020">
    <property type="term" value="C:membrane"/>
    <property type="evidence" value="ECO:0007669"/>
    <property type="project" value="UniProtKB-SubCell"/>
</dbReference>
<accession>A0A067KYW3</accession>
<keyword evidence="10" id="KW-1185">Reference proteome</keyword>
<name>A0A067KYW3_JATCU</name>
<dbReference type="SUPFAM" id="SSF103473">
    <property type="entry name" value="MFS general substrate transporter"/>
    <property type="match status" value="1"/>
</dbReference>
<proteinExistence type="inferred from homology"/>
<dbReference type="PANTHER" id="PTHR23500:SF371">
    <property type="entry name" value="OS07G0206600 PROTEIN"/>
    <property type="match status" value="1"/>
</dbReference>
<dbReference type="Proteomes" id="UP000027138">
    <property type="component" value="Unassembled WGS sequence"/>
</dbReference>
<comment type="similarity">
    <text evidence="2">Belongs to the major facilitator superfamily. Sugar transporter (TC 2.A.1.1) family.</text>
</comment>
<dbReference type="PROSITE" id="PS50850">
    <property type="entry name" value="MFS"/>
    <property type="match status" value="1"/>
</dbReference>
<dbReference type="PANTHER" id="PTHR23500">
    <property type="entry name" value="SOLUTE CARRIER FAMILY 2, FACILITATED GLUCOSE TRANSPORTER"/>
    <property type="match status" value="1"/>
</dbReference>
<dbReference type="InterPro" id="IPR005829">
    <property type="entry name" value="Sugar_transporter_CS"/>
</dbReference>
<dbReference type="PROSITE" id="PS00217">
    <property type="entry name" value="SUGAR_TRANSPORT_2"/>
    <property type="match status" value="1"/>
</dbReference>
<dbReference type="InterPro" id="IPR045262">
    <property type="entry name" value="STP/PLT_plant"/>
</dbReference>
<evidence type="ECO:0000256" key="6">
    <source>
        <dbReference type="ARBA" id="ARBA00023136"/>
    </source>
</evidence>
<keyword evidence="4 7" id="KW-0812">Transmembrane</keyword>
<dbReference type="GO" id="GO:0015144">
    <property type="term" value="F:carbohydrate transmembrane transporter activity"/>
    <property type="evidence" value="ECO:0007669"/>
    <property type="project" value="InterPro"/>
</dbReference>
<dbReference type="InterPro" id="IPR020846">
    <property type="entry name" value="MFS_dom"/>
</dbReference>